<name>A0A5C5WDQ9_9BACT</name>
<dbReference type="InterPro" id="IPR036509">
    <property type="entry name" value="Met_Sox_Rdtase_MsrA_sf"/>
</dbReference>
<comment type="similarity">
    <text evidence="4">Belongs to the MsrA Met sulfoxide reductase family.</text>
</comment>
<comment type="catalytic activity">
    <reaction evidence="3 4">
        <text>[thioredoxin]-disulfide + L-methionine + H2O = L-methionine (S)-S-oxide + [thioredoxin]-dithiol</text>
        <dbReference type="Rhea" id="RHEA:19993"/>
        <dbReference type="Rhea" id="RHEA-COMP:10698"/>
        <dbReference type="Rhea" id="RHEA-COMP:10700"/>
        <dbReference type="ChEBI" id="CHEBI:15377"/>
        <dbReference type="ChEBI" id="CHEBI:29950"/>
        <dbReference type="ChEBI" id="CHEBI:50058"/>
        <dbReference type="ChEBI" id="CHEBI:57844"/>
        <dbReference type="ChEBI" id="CHEBI:58772"/>
        <dbReference type="EC" id="1.8.4.11"/>
    </reaction>
</comment>
<proteinExistence type="inferred from homology"/>
<feature type="domain" description="Peptide methionine sulphoxide reductase MsrA" evidence="6">
    <location>
        <begin position="49"/>
        <end position="200"/>
    </location>
</feature>
<comment type="catalytic activity">
    <reaction evidence="2 4">
        <text>L-methionyl-[protein] + [thioredoxin]-disulfide + H2O = L-methionyl-(S)-S-oxide-[protein] + [thioredoxin]-dithiol</text>
        <dbReference type="Rhea" id="RHEA:14217"/>
        <dbReference type="Rhea" id="RHEA-COMP:10698"/>
        <dbReference type="Rhea" id="RHEA-COMP:10700"/>
        <dbReference type="Rhea" id="RHEA-COMP:12313"/>
        <dbReference type="Rhea" id="RHEA-COMP:12315"/>
        <dbReference type="ChEBI" id="CHEBI:15377"/>
        <dbReference type="ChEBI" id="CHEBI:16044"/>
        <dbReference type="ChEBI" id="CHEBI:29950"/>
        <dbReference type="ChEBI" id="CHEBI:44120"/>
        <dbReference type="ChEBI" id="CHEBI:50058"/>
        <dbReference type="EC" id="1.8.4.11"/>
    </reaction>
</comment>
<feature type="chain" id="PRO_5023127538" description="Peptide methionine sulfoxide reductase MsrA" evidence="5">
    <location>
        <begin position="30"/>
        <end position="220"/>
    </location>
</feature>
<feature type="signal peptide" evidence="5">
    <location>
        <begin position="1"/>
        <end position="29"/>
    </location>
</feature>
<reference evidence="7 8" key="1">
    <citation type="submission" date="2019-02" db="EMBL/GenBank/DDBJ databases">
        <title>Deep-cultivation of Planctomycetes and their phenomic and genomic characterization uncovers novel biology.</title>
        <authorList>
            <person name="Wiegand S."/>
            <person name="Jogler M."/>
            <person name="Boedeker C."/>
            <person name="Pinto D."/>
            <person name="Vollmers J."/>
            <person name="Rivas-Marin E."/>
            <person name="Kohn T."/>
            <person name="Peeters S.H."/>
            <person name="Heuer A."/>
            <person name="Rast P."/>
            <person name="Oberbeckmann S."/>
            <person name="Bunk B."/>
            <person name="Jeske O."/>
            <person name="Meyerdierks A."/>
            <person name="Storesund J.E."/>
            <person name="Kallscheuer N."/>
            <person name="Luecker S."/>
            <person name="Lage O.M."/>
            <person name="Pohl T."/>
            <person name="Merkel B.J."/>
            <person name="Hornburger P."/>
            <person name="Mueller R.-W."/>
            <person name="Bruemmer F."/>
            <person name="Labrenz M."/>
            <person name="Spormann A.M."/>
            <person name="Op Den Camp H."/>
            <person name="Overmann J."/>
            <person name="Amann R."/>
            <person name="Jetten M.S.M."/>
            <person name="Mascher T."/>
            <person name="Medema M.H."/>
            <person name="Devos D.P."/>
            <person name="Kaster A.-K."/>
            <person name="Ovreas L."/>
            <person name="Rohde M."/>
            <person name="Galperin M.Y."/>
            <person name="Jogler C."/>
        </authorList>
    </citation>
    <scope>NUCLEOTIDE SEQUENCE [LARGE SCALE GENOMIC DNA]</scope>
    <source>
        <strain evidence="7 8">Pla111</strain>
    </source>
</reference>
<dbReference type="AlphaFoldDB" id="A0A5C5WDQ9"/>
<dbReference type="GO" id="GO:0008113">
    <property type="term" value="F:peptide-methionine (S)-S-oxide reductase activity"/>
    <property type="evidence" value="ECO:0007669"/>
    <property type="project" value="UniProtKB-UniRule"/>
</dbReference>
<keyword evidence="1 4" id="KW-0560">Oxidoreductase</keyword>
<comment type="caution">
    <text evidence="7">The sequence shown here is derived from an EMBL/GenBank/DDBJ whole genome shotgun (WGS) entry which is preliminary data.</text>
</comment>
<dbReference type="EC" id="1.8.4.11" evidence="4"/>
<evidence type="ECO:0000256" key="3">
    <source>
        <dbReference type="ARBA" id="ARBA00048782"/>
    </source>
</evidence>
<evidence type="ECO:0000259" key="6">
    <source>
        <dbReference type="Pfam" id="PF01625"/>
    </source>
</evidence>
<accession>A0A5C5WDQ9</accession>
<evidence type="ECO:0000256" key="1">
    <source>
        <dbReference type="ARBA" id="ARBA00023002"/>
    </source>
</evidence>
<dbReference type="Proteomes" id="UP000318995">
    <property type="component" value="Unassembled WGS sequence"/>
</dbReference>
<protein>
    <recommendedName>
        <fullName evidence="4">Peptide methionine sulfoxide reductase MsrA</fullName>
        <shortName evidence="4">Protein-methionine-S-oxide reductase</shortName>
        <ecNumber evidence="4">1.8.4.11</ecNumber>
    </recommendedName>
    <alternativeName>
        <fullName evidence="4">Peptide-methionine (S)-S-oxide reductase</fullName>
        <shortName evidence="4">Peptide Met(O) reductase</shortName>
    </alternativeName>
</protein>
<evidence type="ECO:0000256" key="2">
    <source>
        <dbReference type="ARBA" id="ARBA00047806"/>
    </source>
</evidence>
<evidence type="ECO:0000313" key="7">
    <source>
        <dbReference type="EMBL" id="TWT48273.1"/>
    </source>
</evidence>
<dbReference type="HAMAP" id="MF_01401">
    <property type="entry name" value="MsrA"/>
    <property type="match status" value="1"/>
</dbReference>
<evidence type="ECO:0000256" key="5">
    <source>
        <dbReference type="SAM" id="SignalP"/>
    </source>
</evidence>
<dbReference type="EMBL" id="SJPH01000001">
    <property type="protein sequence ID" value="TWT48273.1"/>
    <property type="molecule type" value="Genomic_DNA"/>
</dbReference>
<dbReference type="GO" id="GO:0033744">
    <property type="term" value="F:L-methionine:thioredoxin-disulfide S-oxidoreductase activity"/>
    <property type="evidence" value="ECO:0007669"/>
    <property type="project" value="RHEA"/>
</dbReference>
<dbReference type="Pfam" id="PF01625">
    <property type="entry name" value="PMSR"/>
    <property type="match status" value="1"/>
</dbReference>
<dbReference type="PANTHER" id="PTHR43774">
    <property type="entry name" value="PEPTIDE METHIONINE SULFOXIDE REDUCTASE"/>
    <property type="match status" value="1"/>
</dbReference>
<organism evidence="7 8">
    <name type="scientific">Botrimarina hoheduenensis</name>
    <dbReference type="NCBI Taxonomy" id="2528000"/>
    <lineage>
        <taxon>Bacteria</taxon>
        <taxon>Pseudomonadati</taxon>
        <taxon>Planctomycetota</taxon>
        <taxon>Planctomycetia</taxon>
        <taxon>Pirellulales</taxon>
        <taxon>Lacipirellulaceae</taxon>
        <taxon>Botrimarina</taxon>
    </lineage>
</organism>
<dbReference type="SUPFAM" id="SSF55068">
    <property type="entry name" value="Peptide methionine sulfoxide reductase"/>
    <property type="match status" value="1"/>
</dbReference>
<dbReference type="Gene3D" id="3.30.1060.10">
    <property type="entry name" value="Peptide methionine sulphoxide reductase MsrA"/>
    <property type="match status" value="1"/>
</dbReference>
<keyword evidence="5" id="KW-0732">Signal</keyword>
<evidence type="ECO:0000256" key="4">
    <source>
        <dbReference type="HAMAP-Rule" id="MF_01401"/>
    </source>
</evidence>
<dbReference type="NCBIfam" id="TIGR00401">
    <property type="entry name" value="msrA"/>
    <property type="match status" value="1"/>
</dbReference>
<evidence type="ECO:0000313" key="8">
    <source>
        <dbReference type="Proteomes" id="UP000318995"/>
    </source>
</evidence>
<gene>
    <name evidence="7" type="primary">mrsA</name>
    <name evidence="4" type="synonym">msrA</name>
    <name evidence="7" type="ORF">Pla111_00340</name>
</gene>
<dbReference type="PANTHER" id="PTHR43774:SF1">
    <property type="entry name" value="PEPTIDE METHIONINE SULFOXIDE REDUCTASE MSRA 2"/>
    <property type="match status" value="1"/>
</dbReference>
<feature type="active site" evidence="4">
    <location>
        <position position="55"/>
    </location>
</feature>
<comment type="function">
    <text evidence="4">Has an important function as a repair enzyme for proteins that have been inactivated by oxidation. Catalyzes the reversible oxidation-reduction of methionine sulfoxide in proteins to methionine.</text>
</comment>
<sequence length="220" mass="23567" precursor="true">MRFPCCHARLALIGVLTGALIGMTTPANAAPEGASDPAPAPVASHLAHATVGGGCFWCTEAVFEATTGVVSVVSGYAGGPRPNPTYEAVCTGSTGHAEVVQIAYDPAQVSFAKLLEIFFKTHDPTTLNRQGVDSGTQYRSVIFYHDEEQRRTAEAIKEKLDASGAYSGPIVTEISPLPAFFEAEAYHQDYFAKNPYQGYCRAVIAPKMEKFRQAFADALK</sequence>
<dbReference type="InterPro" id="IPR002569">
    <property type="entry name" value="Met_Sox_Rdtase_MsrA_dom"/>
</dbReference>
<keyword evidence="8" id="KW-1185">Reference proteome</keyword>